<keyword evidence="2 7" id="KW-0238">DNA-binding</keyword>
<dbReference type="CDD" id="cd06170">
    <property type="entry name" value="LuxR_C_like"/>
    <property type="match status" value="1"/>
</dbReference>
<protein>
    <submittedName>
        <fullName evidence="7">DNA-binding response regulator, NarL/FixJ family, contains REC and HTH domains</fullName>
    </submittedName>
</protein>
<dbReference type="GO" id="GO:0006355">
    <property type="term" value="P:regulation of DNA-templated transcription"/>
    <property type="evidence" value="ECO:0007669"/>
    <property type="project" value="InterPro"/>
</dbReference>
<feature type="modified residue" description="4-aspartylphosphate" evidence="4">
    <location>
        <position position="52"/>
    </location>
</feature>
<keyword evidence="8" id="KW-1185">Reference proteome</keyword>
<dbReference type="SMART" id="SM00421">
    <property type="entry name" value="HTH_LUXR"/>
    <property type="match status" value="1"/>
</dbReference>
<gene>
    <name evidence="7" type="ORF">SAMN05216552_1005182</name>
</gene>
<dbReference type="Gene3D" id="3.40.50.2300">
    <property type="match status" value="1"/>
</dbReference>
<dbReference type="GO" id="GO:0000160">
    <property type="term" value="P:phosphorelay signal transduction system"/>
    <property type="evidence" value="ECO:0007669"/>
    <property type="project" value="InterPro"/>
</dbReference>
<name>A0A1I7HDL9_9BURK</name>
<feature type="domain" description="HTH luxR-type" evidence="5">
    <location>
        <begin position="131"/>
        <end position="196"/>
    </location>
</feature>
<sequence length="226" mass="24425">MQPSPTYVHIMHEDAVMTAGLRAILGEHAEFAVSTHAVCPHALSMAHVIVADYQGAIAASRQMPQDRYSHAPRVLIVTQFDKEWEVRMAMDSGVHGYLLQGCSAEELVKAVRQLGQGLRYLSEAVTRCVADSLSRETLTGRETDVLRLLAQGCCNKSIARELGIGVGTVKTHVKGLMSKLDATARTHAVVVATQRGLISAVQRAGSHLGRAQNNGFHNPSLLSLHS</sequence>
<accession>A0A1I7HDL9</accession>
<evidence type="ECO:0000313" key="7">
    <source>
        <dbReference type="EMBL" id="SFU58669.1"/>
    </source>
</evidence>
<dbReference type="InterPro" id="IPR001789">
    <property type="entry name" value="Sig_transdc_resp-reg_receiver"/>
</dbReference>
<dbReference type="RefSeq" id="WP_229489572.1">
    <property type="nucleotide sequence ID" value="NZ_FPBO01000005.1"/>
</dbReference>
<evidence type="ECO:0000259" key="5">
    <source>
        <dbReference type="PROSITE" id="PS50043"/>
    </source>
</evidence>
<dbReference type="EMBL" id="FPBO01000005">
    <property type="protein sequence ID" value="SFU58669.1"/>
    <property type="molecule type" value="Genomic_DNA"/>
</dbReference>
<evidence type="ECO:0000259" key="6">
    <source>
        <dbReference type="PROSITE" id="PS50110"/>
    </source>
</evidence>
<evidence type="ECO:0000256" key="1">
    <source>
        <dbReference type="ARBA" id="ARBA00023015"/>
    </source>
</evidence>
<dbReference type="InterPro" id="IPR011006">
    <property type="entry name" value="CheY-like_superfamily"/>
</dbReference>
<evidence type="ECO:0000256" key="4">
    <source>
        <dbReference type="PROSITE-ProRule" id="PRU00169"/>
    </source>
</evidence>
<evidence type="ECO:0000313" key="8">
    <source>
        <dbReference type="Proteomes" id="UP000199391"/>
    </source>
</evidence>
<dbReference type="PROSITE" id="PS50110">
    <property type="entry name" value="RESPONSE_REGULATORY"/>
    <property type="match status" value="1"/>
</dbReference>
<proteinExistence type="predicted"/>
<dbReference type="PANTHER" id="PTHR44688:SF16">
    <property type="entry name" value="DNA-BINDING TRANSCRIPTIONAL ACTIVATOR DEVR_DOSR"/>
    <property type="match status" value="1"/>
</dbReference>
<feature type="domain" description="Response regulatory" evidence="6">
    <location>
        <begin position="7"/>
        <end position="115"/>
    </location>
</feature>
<dbReference type="STRING" id="1035707.SAMN05216552_1005182"/>
<dbReference type="PROSITE" id="PS50043">
    <property type="entry name" value="HTH_LUXR_2"/>
    <property type="match status" value="1"/>
</dbReference>
<dbReference type="SUPFAM" id="SSF52172">
    <property type="entry name" value="CheY-like"/>
    <property type="match status" value="1"/>
</dbReference>
<keyword evidence="3" id="KW-0804">Transcription</keyword>
<dbReference type="GO" id="GO:0003677">
    <property type="term" value="F:DNA binding"/>
    <property type="evidence" value="ECO:0007669"/>
    <property type="project" value="UniProtKB-KW"/>
</dbReference>
<evidence type="ECO:0000256" key="3">
    <source>
        <dbReference type="ARBA" id="ARBA00023163"/>
    </source>
</evidence>
<dbReference type="PANTHER" id="PTHR44688">
    <property type="entry name" value="DNA-BINDING TRANSCRIPTIONAL ACTIVATOR DEVR_DOSR"/>
    <property type="match status" value="1"/>
</dbReference>
<organism evidence="7 8">
    <name type="scientific">Pseudoduganella namucuonensis</name>
    <dbReference type="NCBI Taxonomy" id="1035707"/>
    <lineage>
        <taxon>Bacteria</taxon>
        <taxon>Pseudomonadati</taxon>
        <taxon>Pseudomonadota</taxon>
        <taxon>Betaproteobacteria</taxon>
        <taxon>Burkholderiales</taxon>
        <taxon>Oxalobacteraceae</taxon>
        <taxon>Telluria group</taxon>
        <taxon>Pseudoduganella</taxon>
    </lineage>
</organism>
<dbReference type="Pfam" id="PF00196">
    <property type="entry name" value="GerE"/>
    <property type="match status" value="1"/>
</dbReference>
<dbReference type="AlphaFoldDB" id="A0A1I7HDL9"/>
<keyword evidence="4" id="KW-0597">Phosphoprotein</keyword>
<evidence type="ECO:0000256" key="2">
    <source>
        <dbReference type="ARBA" id="ARBA00023125"/>
    </source>
</evidence>
<keyword evidence="1" id="KW-0805">Transcription regulation</keyword>
<reference evidence="8" key="1">
    <citation type="submission" date="2016-10" db="EMBL/GenBank/DDBJ databases">
        <authorList>
            <person name="Varghese N."/>
            <person name="Submissions S."/>
        </authorList>
    </citation>
    <scope>NUCLEOTIDE SEQUENCE [LARGE SCALE GENOMIC DNA]</scope>
    <source>
        <strain evidence="8">CGMCC 1.11014</strain>
    </source>
</reference>
<dbReference type="Proteomes" id="UP000199391">
    <property type="component" value="Unassembled WGS sequence"/>
</dbReference>
<dbReference type="InterPro" id="IPR016032">
    <property type="entry name" value="Sig_transdc_resp-reg_C-effctor"/>
</dbReference>
<dbReference type="PRINTS" id="PR00038">
    <property type="entry name" value="HTHLUXR"/>
</dbReference>
<dbReference type="SUPFAM" id="SSF46894">
    <property type="entry name" value="C-terminal effector domain of the bipartite response regulators"/>
    <property type="match status" value="1"/>
</dbReference>
<dbReference type="InterPro" id="IPR000792">
    <property type="entry name" value="Tscrpt_reg_LuxR_C"/>
</dbReference>